<proteinExistence type="predicted"/>
<organism evidence="1 2">
    <name type="scientific">Bifidobacterium aquikefiri</name>
    <dbReference type="NCBI Taxonomy" id="1653207"/>
    <lineage>
        <taxon>Bacteria</taxon>
        <taxon>Bacillati</taxon>
        <taxon>Actinomycetota</taxon>
        <taxon>Actinomycetes</taxon>
        <taxon>Bifidobacteriales</taxon>
        <taxon>Bifidobacteriaceae</taxon>
        <taxon>Bifidobacterium</taxon>
    </lineage>
</organism>
<dbReference type="Proteomes" id="UP000216451">
    <property type="component" value="Unassembled WGS sequence"/>
</dbReference>
<dbReference type="InterPro" id="IPR020378">
    <property type="entry name" value="DUF4186"/>
</dbReference>
<dbReference type="Pfam" id="PF13811">
    <property type="entry name" value="DUF4186"/>
    <property type="match status" value="1"/>
</dbReference>
<gene>
    <name evidence="1" type="ORF">BAQU_0243</name>
</gene>
<dbReference type="AlphaFoldDB" id="A0A261GBS1"/>
<evidence type="ECO:0000313" key="2">
    <source>
        <dbReference type="Proteomes" id="UP000216451"/>
    </source>
</evidence>
<evidence type="ECO:0000313" key="1">
    <source>
        <dbReference type="EMBL" id="OZG68426.1"/>
    </source>
</evidence>
<dbReference type="EMBL" id="MWXA01000002">
    <property type="protein sequence ID" value="OZG68426.1"/>
    <property type="molecule type" value="Genomic_DNA"/>
</dbReference>
<comment type="caution">
    <text evidence="1">The sequence shown here is derived from an EMBL/GenBank/DDBJ whole genome shotgun (WGS) entry which is preliminary data.</text>
</comment>
<protein>
    <recommendedName>
        <fullName evidence="3">DUF4186 domain-containing protein</fullName>
    </recommendedName>
</protein>
<keyword evidence="2" id="KW-1185">Reference proteome</keyword>
<name>A0A261GBS1_9BIFI</name>
<sequence>MILTLYSGVMQPKYDTQWVQGMLAKLAKSKFRASFTLSVKDRAYARSKGLDTIDRHAHDMLGTRVGAAFPVKDGKQTPYRGHPVFTAQHATGTCCRTCMERWYGIPKGHELTPDEINHLSAVIMAWIERDMREHPVQAASHEAEQLTLL</sequence>
<dbReference type="RefSeq" id="WP_244568387.1">
    <property type="nucleotide sequence ID" value="NZ_CALENZ010000007.1"/>
</dbReference>
<dbReference type="GeneID" id="98294927"/>
<reference evidence="1 2" key="1">
    <citation type="journal article" date="2017" name="BMC Genomics">
        <title>Comparative genomic and phylogenomic analyses of the Bifidobacteriaceae family.</title>
        <authorList>
            <person name="Lugli G.A."/>
            <person name="Milani C."/>
            <person name="Turroni F."/>
            <person name="Duranti S."/>
            <person name="Mancabelli L."/>
            <person name="Mangifesta M."/>
            <person name="Ferrario C."/>
            <person name="Modesto M."/>
            <person name="Mattarelli P."/>
            <person name="Jiri K."/>
            <person name="van Sinderen D."/>
            <person name="Ventura M."/>
        </authorList>
    </citation>
    <scope>NUCLEOTIDE SEQUENCE [LARGE SCALE GENOMIC DNA]</scope>
    <source>
        <strain evidence="1 2">LMG 28769</strain>
    </source>
</reference>
<evidence type="ECO:0008006" key="3">
    <source>
        <dbReference type="Google" id="ProtNLM"/>
    </source>
</evidence>
<accession>A0A261GBS1</accession>